<evidence type="ECO:0000256" key="1">
    <source>
        <dbReference type="SAM" id="MobiDB-lite"/>
    </source>
</evidence>
<comment type="caution">
    <text evidence="2">The sequence shown here is derived from an EMBL/GenBank/DDBJ whole genome shotgun (WGS) entry which is preliminary data.</text>
</comment>
<sequence length="153" mass="16823">MSAFETWPKPVNASPKTHLKQIMISEIQSDKCLWLACPTSPSLADVPNAEMIFSITGAAVGVRCHHAFSTWSASALVPSPVTENPLQQGLRHGFALSVGLPKGQLPQWPFPSSKVRITRPVELSDQLPMRAPNWRLSPNHKAKSPQKNHTSWA</sequence>
<dbReference type="EMBL" id="PGCJ01000534">
    <property type="protein sequence ID" value="PLW26578.1"/>
    <property type="molecule type" value="Genomic_DNA"/>
</dbReference>
<reference evidence="2 3" key="1">
    <citation type="submission" date="2017-11" db="EMBL/GenBank/DDBJ databases">
        <title>De novo assembly and phasing of dikaryotic genomes from two isolates of Puccinia coronata f. sp. avenae, the causal agent of oat crown rust.</title>
        <authorList>
            <person name="Miller M.E."/>
            <person name="Zhang Y."/>
            <person name="Omidvar V."/>
            <person name="Sperschneider J."/>
            <person name="Schwessinger B."/>
            <person name="Raley C."/>
            <person name="Palmer J.M."/>
            <person name="Garnica D."/>
            <person name="Upadhyaya N."/>
            <person name="Rathjen J."/>
            <person name="Taylor J.M."/>
            <person name="Park R.F."/>
            <person name="Dodds P.N."/>
            <person name="Hirsch C.D."/>
            <person name="Kianian S.F."/>
            <person name="Figueroa M."/>
        </authorList>
    </citation>
    <scope>NUCLEOTIDE SEQUENCE [LARGE SCALE GENOMIC DNA]</scope>
    <source>
        <strain evidence="2">12NC29</strain>
    </source>
</reference>
<name>A0A2N5TME5_9BASI</name>
<proteinExistence type="predicted"/>
<accession>A0A2N5TME5</accession>
<evidence type="ECO:0000313" key="3">
    <source>
        <dbReference type="Proteomes" id="UP000235388"/>
    </source>
</evidence>
<feature type="region of interest" description="Disordered" evidence="1">
    <location>
        <begin position="128"/>
        <end position="153"/>
    </location>
</feature>
<protein>
    <submittedName>
        <fullName evidence="2">Uncharacterized protein</fullName>
    </submittedName>
</protein>
<organism evidence="2 3">
    <name type="scientific">Puccinia coronata f. sp. avenae</name>
    <dbReference type="NCBI Taxonomy" id="200324"/>
    <lineage>
        <taxon>Eukaryota</taxon>
        <taxon>Fungi</taxon>
        <taxon>Dikarya</taxon>
        <taxon>Basidiomycota</taxon>
        <taxon>Pucciniomycotina</taxon>
        <taxon>Pucciniomycetes</taxon>
        <taxon>Pucciniales</taxon>
        <taxon>Pucciniaceae</taxon>
        <taxon>Puccinia</taxon>
    </lineage>
</organism>
<gene>
    <name evidence="2" type="ORF">PCANC_25422</name>
</gene>
<dbReference type="AlphaFoldDB" id="A0A2N5TME5"/>
<dbReference type="Proteomes" id="UP000235388">
    <property type="component" value="Unassembled WGS sequence"/>
</dbReference>
<keyword evidence="3" id="KW-1185">Reference proteome</keyword>
<evidence type="ECO:0000313" key="2">
    <source>
        <dbReference type="EMBL" id="PLW26578.1"/>
    </source>
</evidence>